<keyword evidence="2" id="KW-1185">Reference proteome</keyword>
<sequence>MTAISFYRYELVDEVMTLTLSEKPEEEGFTVHFMHATWEDDEHTHEVANGSDDSAETAVTAWSIADRVLSVTFEPEAAEELGFDEDLELELELPDAGIAEVRRRLTEILVDVPESR</sequence>
<name>A0ABQ3YNW8_9ACTN</name>
<organism evidence="1 2">
    <name type="scientific">Paractinoplanes durhamensis</name>
    <dbReference type="NCBI Taxonomy" id="113563"/>
    <lineage>
        <taxon>Bacteria</taxon>
        <taxon>Bacillati</taxon>
        <taxon>Actinomycetota</taxon>
        <taxon>Actinomycetes</taxon>
        <taxon>Micromonosporales</taxon>
        <taxon>Micromonosporaceae</taxon>
        <taxon>Paractinoplanes</taxon>
    </lineage>
</organism>
<comment type="caution">
    <text evidence="1">The sequence shown here is derived from an EMBL/GenBank/DDBJ whole genome shotgun (WGS) entry which is preliminary data.</text>
</comment>
<protein>
    <submittedName>
        <fullName evidence="1">Uncharacterized protein</fullName>
    </submittedName>
</protein>
<dbReference type="Proteomes" id="UP000637628">
    <property type="component" value="Unassembled WGS sequence"/>
</dbReference>
<gene>
    <name evidence="1" type="ORF">Adu01nite_06070</name>
</gene>
<dbReference type="EMBL" id="BOML01000006">
    <property type="protein sequence ID" value="GID99256.1"/>
    <property type="molecule type" value="Genomic_DNA"/>
</dbReference>
<dbReference type="RefSeq" id="WP_203724673.1">
    <property type="nucleotide sequence ID" value="NZ_BAAATX010000004.1"/>
</dbReference>
<evidence type="ECO:0000313" key="2">
    <source>
        <dbReference type="Proteomes" id="UP000637628"/>
    </source>
</evidence>
<accession>A0ABQ3YNW8</accession>
<evidence type="ECO:0000313" key="1">
    <source>
        <dbReference type="EMBL" id="GID99256.1"/>
    </source>
</evidence>
<proteinExistence type="predicted"/>
<reference evidence="1 2" key="1">
    <citation type="submission" date="2021-01" db="EMBL/GenBank/DDBJ databases">
        <title>Whole genome shotgun sequence of Actinoplanes durhamensis NBRC 14914.</title>
        <authorList>
            <person name="Komaki H."/>
            <person name="Tamura T."/>
        </authorList>
    </citation>
    <scope>NUCLEOTIDE SEQUENCE [LARGE SCALE GENOMIC DNA]</scope>
    <source>
        <strain evidence="1 2">NBRC 14914</strain>
    </source>
</reference>